<keyword evidence="3" id="KW-1185">Reference proteome</keyword>
<dbReference type="PANTHER" id="PTHR38104:SF1">
    <property type="entry name" value="ANTI-SIGMA-E FACTOR RSEA"/>
    <property type="match status" value="1"/>
</dbReference>
<organism evidence="2 3">
    <name type="scientific">Crenothrix polyspora</name>
    <dbReference type="NCBI Taxonomy" id="360316"/>
    <lineage>
        <taxon>Bacteria</taxon>
        <taxon>Pseudomonadati</taxon>
        <taxon>Pseudomonadota</taxon>
        <taxon>Gammaproteobacteria</taxon>
        <taxon>Methylococcales</taxon>
        <taxon>Crenotrichaceae</taxon>
        <taxon>Crenothrix</taxon>
    </lineage>
</organism>
<evidence type="ECO:0000259" key="1">
    <source>
        <dbReference type="Pfam" id="PF03872"/>
    </source>
</evidence>
<sequence>MHEHTNEKISQFLDNELNANESMTLMQQMLLDKDLKNRLLRYEAIGQALKTETFILPRADFLDRIHQELEHEPVYLLPQRKQPLTIKPQHKMLALVASAALIAVILPKDVTTINGSQMKAASAMTQAQRQAKKNPEGIIKQLPLNTQINDYMQAQSKNAVPTADKSASHIAETAAFNRK</sequence>
<dbReference type="AlphaFoldDB" id="A0A1R4H2W3"/>
<protein>
    <submittedName>
        <fullName evidence="2">Putative Negative regulator of sigma E activity</fullName>
    </submittedName>
</protein>
<dbReference type="CDD" id="cd16328">
    <property type="entry name" value="RseA_N"/>
    <property type="match status" value="1"/>
</dbReference>
<dbReference type="InterPro" id="IPR005572">
    <property type="entry name" value="Anti-sigma_E_RseA_N"/>
</dbReference>
<dbReference type="PANTHER" id="PTHR38104">
    <property type="match status" value="1"/>
</dbReference>
<gene>
    <name evidence="2" type="ORF">CRENPOLYSF1_150037</name>
</gene>
<dbReference type="RefSeq" id="WP_087142588.1">
    <property type="nucleotide sequence ID" value="NZ_FUKI01000057.1"/>
</dbReference>
<dbReference type="Proteomes" id="UP000195667">
    <property type="component" value="Unassembled WGS sequence"/>
</dbReference>
<feature type="domain" description="Anti sigma-E protein RseA N-terminal" evidence="1">
    <location>
        <begin position="6"/>
        <end position="88"/>
    </location>
</feature>
<evidence type="ECO:0000313" key="2">
    <source>
        <dbReference type="EMBL" id="SJM90569.1"/>
    </source>
</evidence>
<dbReference type="InterPro" id="IPR036147">
    <property type="entry name" value="Anti-sigma_E_RseA_N_sf"/>
</dbReference>
<accession>A0A1R4H2W3</accession>
<dbReference type="SUPFAM" id="SSF89069">
    <property type="entry name" value="N-terminal, cytoplasmic domain of anti-sigmaE factor RseA"/>
    <property type="match status" value="1"/>
</dbReference>
<dbReference type="EMBL" id="FUKI01000057">
    <property type="protein sequence ID" value="SJM90569.1"/>
    <property type="molecule type" value="Genomic_DNA"/>
</dbReference>
<dbReference type="OrthoDB" id="5573685at2"/>
<dbReference type="InterPro" id="IPR052383">
    <property type="entry name" value="Anti-sigma-E_RseA-like"/>
</dbReference>
<proteinExistence type="predicted"/>
<dbReference type="Gene3D" id="1.10.10.880">
    <property type="entry name" value="Anti sigma-E protein RseA, N-terminal domain"/>
    <property type="match status" value="1"/>
</dbReference>
<evidence type="ECO:0000313" key="3">
    <source>
        <dbReference type="Proteomes" id="UP000195667"/>
    </source>
</evidence>
<reference evidence="3" key="1">
    <citation type="submission" date="2017-02" db="EMBL/GenBank/DDBJ databases">
        <authorList>
            <person name="Daims H."/>
        </authorList>
    </citation>
    <scope>NUCLEOTIDE SEQUENCE [LARGE SCALE GENOMIC DNA]</scope>
</reference>
<name>A0A1R4H2W3_9GAMM</name>
<dbReference type="Pfam" id="PF03872">
    <property type="entry name" value="RseA_N"/>
    <property type="match status" value="1"/>
</dbReference>
<dbReference type="GO" id="GO:0016989">
    <property type="term" value="F:sigma factor antagonist activity"/>
    <property type="evidence" value="ECO:0007669"/>
    <property type="project" value="InterPro"/>
</dbReference>